<comment type="caution">
    <text evidence="4">The sequence shown here is derived from an EMBL/GenBank/DDBJ whole genome shotgun (WGS) entry which is preliminary data.</text>
</comment>
<dbReference type="PANTHER" id="PTHR43877">
    <property type="entry name" value="AMINOALKYLPHOSPHONATE N-ACETYLTRANSFERASE-RELATED-RELATED"/>
    <property type="match status" value="1"/>
</dbReference>
<dbReference type="PROSITE" id="PS51186">
    <property type="entry name" value="GNAT"/>
    <property type="match status" value="1"/>
</dbReference>
<dbReference type="AlphaFoldDB" id="A0A5M3WNV9"/>
<protein>
    <submittedName>
        <fullName evidence="4">N-acetyltransferase</fullName>
    </submittedName>
</protein>
<keyword evidence="2" id="KW-0012">Acyltransferase</keyword>
<evidence type="ECO:0000313" key="4">
    <source>
        <dbReference type="EMBL" id="GES10997.1"/>
    </source>
</evidence>
<organism evidence="4 5">
    <name type="scientific">Acrocarpospora macrocephala</name>
    <dbReference type="NCBI Taxonomy" id="150177"/>
    <lineage>
        <taxon>Bacteria</taxon>
        <taxon>Bacillati</taxon>
        <taxon>Actinomycetota</taxon>
        <taxon>Actinomycetes</taxon>
        <taxon>Streptosporangiales</taxon>
        <taxon>Streptosporangiaceae</taxon>
        <taxon>Acrocarpospora</taxon>
    </lineage>
</organism>
<dbReference type="CDD" id="cd04301">
    <property type="entry name" value="NAT_SF"/>
    <property type="match status" value="1"/>
</dbReference>
<evidence type="ECO:0000313" key="5">
    <source>
        <dbReference type="Proteomes" id="UP000331127"/>
    </source>
</evidence>
<keyword evidence="5" id="KW-1185">Reference proteome</keyword>
<proteinExistence type="predicted"/>
<evidence type="ECO:0000256" key="1">
    <source>
        <dbReference type="ARBA" id="ARBA00022679"/>
    </source>
</evidence>
<dbReference type="Proteomes" id="UP000331127">
    <property type="component" value="Unassembled WGS sequence"/>
</dbReference>
<dbReference type="InterPro" id="IPR016181">
    <property type="entry name" value="Acyl_CoA_acyltransferase"/>
</dbReference>
<evidence type="ECO:0000259" key="3">
    <source>
        <dbReference type="PROSITE" id="PS51186"/>
    </source>
</evidence>
<evidence type="ECO:0000256" key="2">
    <source>
        <dbReference type="ARBA" id="ARBA00023315"/>
    </source>
</evidence>
<dbReference type="SUPFAM" id="SSF55729">
    <property type="entry name" value="Acyl-CoA N-acyltransferases (Nat)"/>
    <property type="match status" value="1"/>
</dbReference>
<reference evidence="4 5" key="1">
    <citation type="submission" date="2019-10" db="EMBL/GenBank/DDBJ databases">
        <title>Whole genome shotgun sequence of Acrocarpospora macrocephala NBRC 16266.</title>
        <authorList>
            <person name="Ichikawa N."/>
            <person name="Kimura A."/>
            <person name="Kitahashi Y."/>
            <person name="Komaki H."/>
            <person name="Oguchi A."/>
        </authorList>
    </citation>
    <scope>NUCLEOTIDE SEQUENCE [LARGE SCALE GENOMIC DNA]</scope>
    <source>
        <strain evidence="4 5">NBRC 16266</strain>
    </source>
</reference>
<feature type="domain" description="N-acetyltransferase" evidence="3">
    <location>
        <begin position="6"/>
        <end position="146"/>
    </location>
</feature>
<dbReference type="InterPro" id="IPR000182">
    <property type="entry name" value="GNAT_dom"/>
</dbReference>
<gene>
    <name evidence="4" type="ORF">Amac_045940</name>
</gene>
<dbReference type="GO" id="GO:0016747">
    <property type="term" value="F:acyltransferase activity, transferring groups other than amino-acyl groups"/>
    <property type="evidence" value="ECO:0007669"/>
    <property type="project" value="InterPro"/>
</dbReference>
<name>A0A5M3WNV9_9ACTN</name>
<dbReference type="OrthoDB" id="4793359at2"/>
<accession>A0A5M3WNV9</accession>
<keyword evidence="1 4" id="KW-0808">Transferase</keyword>
<dbReference type="EMBL" id="BLAE01000026">
    <property type="protein sequence ID" value="GES10997.1"/>
    <property type="molecule type" value="Genomic_DNA"/>
</dbReference>
<dbReference type="PANTHER" id="PTHR43877:SF2">
    <property type="entry name" value="AMINOALKYLPHOSPHONATE N-ACETYLTRANSFERASE-RELATED"/>
    <property type="match status" value="1"/>
</dbReference>
<dbReference type="RefSeq" id="WP_155356396.1">
    <property type="nucleotide sequence ID" value="NZ_BAAAHL010000036.1"/>
</dbReference>
<dbReference type="InterPro" id="IPR050832">
    <property type="entry name" value="Bact_Acetyltransf"/>
</dbReference>
<sequence>MTGDDLQLRRAEKTDADQIFALAREFALSFRPERAPFDAALPQLMENEDAFLMVATVDGVVRGYLLGFTHLTLFANGRVAWVEEAMIEGGFRRHGLGRLLLEEFEAWARTRDAGYVALATRRAAEFYRALGYDVSATYYRKMLTRPPVTPPSATPPAG</sequence>
<dbReference type="Gene3D" id="3.40.630.30">
    <property type="match status" value="1"/>
</dbReference>
<dbReference type="Pfam" id="PF00583">
    <property type="entry name" value="Acetyltransf_1"/>
    <property type="match status" value="1"/>
</dbReference>